<evidence type="ECO:0000313" key="6">
    <source>
        <dbReference type="EMBL" id="KAJ1718119.1"/>
    </source>
</evidence>
<dbReference type="SUPFAM" id="SSF52540">
    <property type="entry name" value="P-loop containing nucleoside triphosphate hydrolases"/>
    <property type="match status" value="1"/>
</dbReference>
<dbReference type="Proteomes" id="UP001143981">
    <property type="component" value="Unassembled WGS sequence"/>
</dbReference>
<dbReference type="PROSITE" id="PS00486">
    <property type="entry name" value="DNA_MISMATCH_REPAIR_2"/>
    <property type="match status" value="1"/>
</dbReference>
<keyword evidence="2" id="KW-0547">Nucleotide-binding</keyword>
<evidence type="ECO:0000256" key="1">
    <source>
        <dbReference type="ARBA" id="ARBA00006271"/>
    </source>
</evidence>
<organism evidence="6 7">
    <name type="scientific">Coemansia biformis</name>
    <dbReference type="NCBI Taxonomy" id="1286918"/>
    <lineage>
        <taxon>Eukaryota</taxon>
        <taxon>Fungi</taxon>
        <taxon>Fungi incertae sedis</taxon>
        <taxon>Zoopagomycota</taxon>
        <taxon>Kickxellomycotina</taxon>
        <taxon>Kickxellomycetes</taxon>
        <taxon>Kickxellales</taxon>
        <taxon>Kickxellaceae</taxon>
        <taxon>Coemansia</taxon>
    </lineage>
</organism>
<dbReference type="InterPro" id="IPR036187">
    <property type="entry name" value="DNA_mismatch_repair_MutS_sf"/>
</dbReference>
<evidence type="ECO:0000256" key="4">
    <source>
        <dbReference type="ARBA" id="ARBA00023125"/>
    </source>
</evidence>
<dbReference type="EMBL" id="JANBOI010003837">
    <property type="protein sequence ID" value="KAJ1718119.1"/>
    <property type="molecule type" value="Genomic_DNA"/>
</dbReference>
<gene>
    <name evidence="6" type="primary">MSH4</name>
    <name evidence="6" type="ORF">LPJ61_006838</name>
</gene>
<feature type="domain" description="DNA mismatch repair proteins mutS family" evidence="5">
    <location>
        <begin position="192"/>
        <end position="208"/>
    </location>
</feature>
<dbReference type="GO" id="GO:0030983">
    <property type="term" value="F:mismatched DNA binding"/>
    <property type="evidence" value="ECO:0007669"/>
    <property type="project" value="InterPro"/>
</dbReference>
<dbReference type="PANTHER" id="PTHR11361">
    <property type="entry name" value="DNA MISMATCH REPAIR PROTEIN MUTS FAMILY MEMBER"/>
    <property type="match status" value="1"/>
</dbReference>
<dbReference type="GO" id="GO:0140664">
    <property type="term" value="F:ATP-dependent DNA damage sensor activity"/>
    <property type="evidence" value="ECO:0007669"/>
    <property type="project" value="InterPro"/>
</dbReference>
<dbReference type="PANTHER" id="PTHR11361:SF21">
    <property type="entry name" value="MUTS PROTEIN HOMOLOG 4"/>
    <property type="match status" value="1"/>
</dbReference>
<name>A0A9W8CM75_9FUNG</name>
<keyword evidence="7" id="KW-1185">Reference proteome</keyword>
<dbReference type="GO" id="GO:0007131">
    <property type="term" value="P:reciprocal meiotic recombination"/>
    <property type="evidence" value="ECO:0007669"/>
    <property type="project" value="TreeGrafter"/>
</dbReference>
<sequence>MSVRRDALGESIPEEFVNVVVKKSTVMFTTLELATLHNVADIIRGNIAILYRVSEAVALLDMLVSFAHHCTLHECAVPEFSDAINIVDGRHPILEDLGSEVVPNSTSTTAATFTIVSGPNMGGKSTYLRQIVYLVIMAQIGSLVPAKSATLKVFSKLFVRMNNNDSTPTSESSFLCEMHDIAYILQSYDRHSLVVIDELGRSTAAAEGKAICRAVCEELVDSAATVFLTTHFLDLPEILGQHGNCTRVVLSAM</sequence>
<proteinExistence type="inferred from homology"/>
<evidence type="ECO:0000259" key="5">
    <source>
        <dbReference type="PROSITE" id="PS00486"/>
    </source>
</evidence>
<dbReference type="Pfam" id="PF00488">
    <property type="entry name" value="MutS_V"/>
    <property type="match status" value="1"/>
</dbReference>
<comment type="caution">
    <text evidence="6">The sequence shown here is derived from an EMBL/GenBank/DDBJ whole genome shotgun (WGS) entry which is preliminary data.</text>
</comment>
<keyword evidence="4" id="KW-0238">DNA-binding</keyword>
<keyword evidence="3" id="KW-0067">ATP-binding</keyword>
<reference evidence="6" key="1">
    <citation type="submission" date="2022-07" db="EMBL/GenBank/DDBJ databases">
        <title>Phylogenomic reconstructions and comparative analyses of Kickxellomycotina fungi.</title>
        <authorList>
            <person name="Reynolds N.K."/>
            <person name="Stajich J.E."/>
            <person name="Barry K."/>
            <person name="Grigoriev I.V."/>
            <person name="Crous P."/>
            <person name="Smith M.E."/>
        </authorList>
    </citation>
    <scope>NUCLEOTIDE SEQUENCE</scope>
    <source>
        <strain evidence="6">BCRC 34381</strain>
    </source>
</reference>
<dbReference type="InterPro" id="IPR000432">
    <property type="entry name" value="DNA_mismatch_repair_MutS_C"/>
</dbReference>
<evidence type="ECO:0000256" key="3">
    <source>
        <dbReference type="ARBA" id="ARBA00022840"/>
    </source>
</evidence>
<protein>
    <submittedName>
        <fullName evidence="6">MutS protein msh4</fullName>
    </submittedName>
</protein>
<evidence type="ECO:0000313" key="7">
    <source>
        <dbReference type="Proteomes" id="UP001143981"/>
    </source>
</evidence>
<dbReference type="InterPro" id="IPR045076">
    <property type="entry name" value="MutS"/>
</dbReference>
<evidence type="ECO:0000256" key="2">
    <source>
        <dbReference type="ARBA" id="ARBA00022741"/>
    </source>
</evidence>
<dbReference type="GO" id="GO:0005524">
    <property type="term" value="F:ATP binding"/>
    <property type="evidence" value="ECO:0007669"/>
    <property type="project" value="UniProtKB-KW"/>
</dbReference>
<dbReference type="AlphaFoldDB" id="A0A9W8CM75"/>
<dbReference type="GO" id="GO:0006298">
    <property type="term" value="P:mismatch repair"/>
    <property type="evidence" value="ECO:0007669"/>
    <property type="project" value="InterPro"/>
</dbReference>
<dbReference type="SMART" id="SM00534">
    <property type="entry name" value="MUTSac"/>
    <property type="match status" value="1"/>
</dbReference>
<comment type="similarity">
    <text evidence="1">Belongs to the DNA mismatch repair MutS family.</text>
</comment>
<accession>A0A9W8CM75</accession>
<dbReference type="Gene3D" id="3.40.50.300">
    <property type="entry name" value="P-loop containing nucleotide triphosphate hydrolases"/>
    <property type="match status" value="1"/>
</dbReference>
<feature type="non-terminal residue" evidence="6">
    <location>
        <position position="253"/>
    </location>
</feature>
<dbReference type="InterPro" id="IPR027417">
    <property type="entry name" value="P-loop_NTPase"/>
</dbReference>
<dbReference type="SUPFAM" id="SSF48334">
    <property type="entry name" value="DNA repair protein MutS, domain III"/>
    <property type="match status" value="1"/>
</dbReference>
<dbReference type="GO" id="GO:0005634">
    <property type="term" value="C:nucleus"/>
    <property type="evidence" value="ECO:0007669"/>
    <property type="project" value="TreeGrafter"/>
</dbReference>
<dbReference type="OrthoDB" id="276261at2759"/>